<gene>
    <name evidence="2" type="ORF">CYR34_17120</name>
</gene>
<organism evidence="2 3">
    <name type="scientific">Chimaeribacter arupi</name>
    <dbReference type="NCBI Taxonomy" id="2060066"/>
    <lineage>
        <taxon>Bacteria</taxon>
        <taxon>Pseudomonadati</taxon>
        <taxon>Pseudomonadota</taxon>
        <taxon>Gammaproteobacteria</taxon>
        <taxon>Enterobacterales</taxon>
        <taxon>Yersiniaceae</taxon>
        <taxon>Chimaeribacter</taxon>
    </lineage>
</organism>
<evidence type="ECO:0000256" key="1">
    <source>
        <dbReference type="SAM" id="MobiDB-lite"/>
    </source>
</evidence>
<dbReference type="EMBL" id="PJZK01000021">
    <property type="protein sequence ID" value="PLR45656.1"/>
    <property type="molecule type" value="Genomic_DNA"/>
</dbReference>
<feature type="region of interest" description="Disordered" evidence="1">
    <location>
        <begin position="1"/>
        <end position="27"/>
    </location>
</feature>
<dbReference type="AlphaFoldDB" id="A0A2N5EJA3"/>
<dbReference type="Proteomes" id="UP000234626">
    <property type="component" value="Unassembled WGS sequence"/>
</dbReference>
<protein>
    <submittedName>
        <fullName evidence="2">Uncharacterized protein</fullName>
    </submittedName>
</protein>
<evidence type="ECO:0000313" key="3">
    <source>
        <dbReference type="Proteomes" id="UP000234626"/>
    </source>
</evidence>
<sequence>MVGIPATKRGHNAISMPKPPPDGDPAGQISAALSMTGRQARVYWRVHIAFLRIRRKRPPCMTALAPARKAQAGGGTPQKAKKI</sequence>
<reference evidence="2 3" key="1">
    <citation type="submission" date="2017-12" db="EMBL/GenBank/DDBJ databases">
        <title>Characterization of six clinical isolates of Enterochimera gen. nov., a novel genus of the Yersiniaciae family and the three species Enterochimera arupensis sp. nov., Enterochimera coloradensis sp. nov, and Enterochimera californica sp. nov.</title>
        <authorList>
            <person name="Rossi A."/>
            <person name="Fisher M."/>
        </authorList>
    </citation>
    <scope>NUCLEOTIDE SEQUENCE [LARGE SCALE GENOMIC DNA]</scope>
    <source>
        <strain evidence="2 3">2016Iso1</strain>
    </source>
</reference>
<proteinExistence type="predicted"/>
<keyword evidence="3" id="KW-1185">Reference proteome</keyword>
<evidence type="ECO:0000313" key="2">
    <source>
        <dbReference type="EMBL" id="PLR45656.1"/>
    </source>
</evidence>
<comment type="caution">
    <text evidence="2">The sequence shown here is derived from an EMBL/GenBank/DDBJ whole genome shotgun (WGS) entry which is preliminary data.</text>
</comment>
<name>A0A2N5EJA3_9GAMM</name>
<accession>A0A2N5EJA3</accession>